<keyword evidence="2" id="KW-0808">Transferase</keyword>
<evidence type="ECO:0000256" key="7">
    <source>
        <dbReference type="ARBA" id="ARBA00022842"/>
    </source>
</evidence>
<evidence type="ECO:0000313" key="9">
    <source>
        <dbReference type="EMBL" id="SIQ39640.1"/>
    </source>
</evidence>
<dbReference type="GO" id="GO:0016779">
    <property type="term" value="F:nucleotidyltransferase activity"/>
    <property type="evidence" value="ECO:0007669"/>
    <property type="project" value="UniProtKB-KW"/>
</dbReference>
<evidence type="ECO:0000259" key="8">
    <source>
        <dbReference type="SMART" id="SM00471"/>
    </source>
</evidence>
<dbReference type="InterPro" id="IPR003607">
    <property type="entry name" value="HD/PDEase_dom"/>
</dbReference>
<dbReference type="GO" id="GO:0000049">
    <property type="term" value="F:tRNA binding"/>
    <property type="evidence" value="ECO:0007669"/>
    <property type="project" value="TreeGrafter"/>
</dbReference>
<comment type="cofactor">
    <cofactor evidence="1">
        <name>Mg(2+)</name>
        <dbReference type="ChEBI" id="CHEBI:18420"/>
    </cofactor>
</comment>
<dbReference type="GO" id="GO:0046872">
    <property type="term" value="F:metal ion binding"/>
    <property type="evidence" value="ECO:0007669"/>
    <property type="project" value="UniProtKB-KW"/>
</dbReference>
<dbReference type="InterPro" id="IPR002646">
    <property type="entry name" value="PolA_pol_head_dom"/>
</dbReference>
<dbReference type="EMBL" id="FTMH01000013">
    <property type="protein sequence ID" value="SIQ39640.1"/>
    <property type="molecule type" value="Genomic_DNA"/>
</dbReference>
<reference evidence="9 10" key="1">
    <citation type="submission" date="2017-01" db="EMBL/GenBank/DDBJ databases">
        <authorList>
            <person name="Varghese N."/>
            <person name="Submissions S."/>
        </authorList>
    </citation>
    <scope>NUCLEOTIDE SEQUENCE [LARGE SCALE GENOMIC DNA]</scope>
    <source>
        <strain evidence="9 10">DSM 44280</strain>
    </source>
</reference>
<dbReference type="Pfam" id="PF01966">
    <property type="entry name" value="HD"/>
    <property type="match status" value="1"/>
</dbReference>
<accession>A0A9X8WIG9</accession>
<evidence type="ECO:0000256" key="1">
    <source>
        <dbReference type="ARBA" id="ARBA00001946"/>
    </source>
</evidence>
<evidence type="ECO:0000256" key="2">
    <source>
        <dbReference type="ARBA" id="ARBA00022679"/>
    </source>
</evidence>
<dbReference type="CDD" id="cd05398">
    <property type="entry name" value="NT_ClassII-CCAase"/>
    <property type="match status" value="1"/>
</dbReference>
<feature type="domain" description="HD/PDEase" evidence="8">
    <location>
        <begin position="281"/>
        <end position="447"/>
    </location>
</feature>
<dbReference type="SUPFAM" id="SSF81301">
    <property type="entry name" value="Nucleotidyltransferase"/>
    <property type="match status" value="1"/>
</dbReference>
<dbReference type="AlphaFoldDB" id="A0A9X8WIG9"/>
<evidence type="ECO:0000256" key="3">
    <source>
        <dbReference type="ARBA" id="ARBA00022694"/>
    </source>
</evidence>
<protein>
    <submittedName>
        <fullName evidence="9">Poly(A) polymerase</fullName>
    </submittedName>
</protein>
<dbReference type="SUPFAM" id="SSF81891">
    <property type="entry name" value="Poly A polymerase C-terminal region-like"/>
    <property type="match status" value="1"/>
</dbReference>
<dbReference type="NCBIfam" id="TIGR02692">
    <property type="entry name" value="tRNA_CCA_actino"/>
    <property type="match status" value="1"/>
</dbReference>
<evidence type="ECO:0000313" key="10">
    <source>
        <dbReference type="Proteomes" id="UP000185547"/>
    </source>
</evidence>
<gene>
    <name evidence="9" type="ORF">SAMN05421802_11331</name>
</gene>
<evidence type="ECO:0000256" key="5">
    <source>
        <dbReference type="ARBA" id="ARBA00022723"/>
    </source>
</evidence>
<comment type="caution">
    <text evidence="9">The sequence shown here is derived from an EMBL/GenBank/DDBJ whole genome shotgun (WGS) entry which is preliminary data.</text>
</comment>
<organism evidence="9 10">
    <name type="scientific">Corynebacterium afermentans</name>
    <dbReference type="NCBI Taxonomy" id="38286"/>
    <lineage>
        <taxon>Bacteria</taxon>
        <taxon>Bacillati</taxon>
        <taxon>Actinomycetota</taxon>
        <taxon>Actinomycetes</taxon>
        <taxon>Mycobacteriales</taxon>
        <taxon>Corynebacteriaceae</taxon>
        <taxon>Corynebacterium</taxon>
    </lineage>
</organism>
<dbReference type="InterPro" id="IPR006674">
    <property type="entry name" value="HD_domain"/>
</dbReference>
<keyword evidence="4" id="KW-0548">Nucleotidyltransferase</keyword>
<dbReference type="GO" id="GO:0000166">
    <property type="term" value="F:nucleotide binding"/>
    <property type="evidence" value="ECO:0007669"/>
    <property type="project" value="UniProtKB-KW"/>
</dbReference>
<dbReference type="Pfam" id="PF01743">
    <property type="entry name" value="PolyA_pol"/>
    <property type="match status" value="1"/>
</dbReference>
<evidence type="ECO:0000256" key="6">
    <source>
        <dbReference type="ARBA" id="ARBA00022741"/>
    </source>
</evidence>
<dbReference type="InterPro" id="IPR043519">
    <property type="entry name" value="NT_sf"/>
</dbReference>
<name>A0A9X8WIG9_9CORY</name>
<keyword evidence="6" id="KW-0547">Nucleotide-binding</keyword>
<dbReference type="PANTHER" id="PTHR46173">
    <property type="entry name" value="CCA TRNA NUCLEOTIDYLTRANSFERASE 1, MITOCHONDRIAL"/>
    <property type="match status" value="1"/>
</dbReference>
<dbReference type="SMART" id="SM00471">
    <property type="entry name" value="HDc"/>
    <property type="match status" value="1"/>
</dbReference>
<dbReference type="PANTHER" id="PTHR46173:SF1">
    <property type="entry name" value="CCA TRNA NUCLEOTIDYLTRANSFERASE 1, MITOCHONDRIAL"/>
    <property type="match status" value="1"/>
</dbReference>
<dbReference type="Pfam" id="PF12627">
    <property type="entry name" value="PolyA_pol_RNAbd"/>
    <property type="match status" value="1"/>
</dbReference>
<evidence type="ECO:0000256" key="4">
    <source>
        <dbReference type="ARBA" id="ARBA00022695"/>
    </source>
</evidence>
<dbReference type="Gene3D" id="3.30.460.10">
    <property type="entry name" value="Beta Polymerase, domain 2"/>
    <property type="match status" value="1"/>
</dbReference>
<sequence>MSRVTQKLFDMPDPTDPLAAPALMARAQDVVAKHAGLLEPLAQLFSDRGETLYMVGGSVRDAMLGRGVHDLDFTTSARPEVIQEILGEWGEKVWDTGIEFGTVSAIRRGETVEITTFRSDLYDGVTRNPEVTFGDTLEGDLIRRDFACNAMAIELSLDDELRLSPTFHDPVDGLADLVEQVLDTPQEPEVSFRDDPLRMLRAARFVSQLGFSVADRVFDAMCDMAGEIERITAERVQAELDKLMLGAHPWEGIDLLVSTGLASYILPEIPALQLETDEHMQHKDVYRHSLTVLRQATELEDEGPDLKLRWAALMHDIGKPATRAPKEGGGVTFHHHEVVGAKMTRKRLKALKYPKHVITDVGQLVFLHMRFHGFGEGQWTDSAVRRYVTDAGELLPKLHKLVRADSTTRNAKKAARLQRTYDHLEERIADIAAKEDLARVRPDLDGNEIMQILGLEPGPEVGKAWKYLKELRLERGELDHDEAVAELKAWWEKENA</sequence>
<dbReference type="FunFam" id="1.10.3090.10:FF:000002">
    <property type="entry name" value="CCA tRNA nucleotidyltransferase"/>
    <property type="match status" value="1"/>
</dbReference>
<keyword evidence="5" id="KW-0479">Metal-binding</keyword>
<dbReference type="InterPro" id="IPR006675">
    <property type="entry name" value="HDIG_dom"/>
</dbReference>
<dbReference type="InterPro" id="IPR032828">
    <property type="entry name" value="PolyA_RNA-bd"/>
</dbReference>
<proteinExistence type="predicted"/>
<dbReference type="GO" id="GO:0008033">
    <property type="term" value="P:tRNA processing"/>
    <property type="evidence" value="ECO:0007669"/>
    <property type="project" value="UniProtKB-KW"/>
</dbReference>
<dbReference type="InterPro" id="IPR050264">
    <property type="entry name" value="Bact_CCA-adding_enz_type3_sf"/>
</dbReference>
<keyword evidence="10" id="KW-1185">Reference proteome</keyword>
<keyword evidence="3" id="KW-0819">tRNA processing</keyword>
<dbReference type="NCBIfam" id="TIGR00277">
    <property type="entry name" value="HDIG"/>
    <property type="match status" value="1"/>
</dbReference>
<dbReference type="CDD" id="cd00077">
    <property type="entry name" value="HDc"/>
    <property type="match status" value="1"/>
</dbReference>
<dbReference type="Proteomes" id="UP000185547">
    <property type="component" value="Unassembled WGS sequence"/>
</dbReference>
<keyword evidence="7" id="KW-0460">Magnesium</keyword>
<dbReference type="Gene3D" id="1.10.3090.10">
    <property type="entry name" value="cca-adding enzyme, domain 2"/>
    <property type="match status" value="1"/>
</dbReference>
<dbReference type="InterPro" id="IPR014065">
    <property type="entry name" value="tRNA_adenylyltransferase"/>
</dbReference>